<dbReference type="RefSeq" id="WP_284100860.1">
    <property type="nucleotide sequence ID" value="NZ_JARRAF010000010.1"/>
</dbReference>
<keyword evidence="3" id="KW-1185">Reference proteome</keyword>
<evidence type="ECO:0000313" key="3">
    <source>
        <dbReference type="Proteomes" id="UP001172778"/>
    </source>
</evidence>
<proteinExistence type="predicted"/>
<dbReference type="NCBIfam" id="TIGR01841">
    <property type="entry name" value="phasin"/>
    <property type="match status" value="1"/>
</dbReference>
<gene>
    <name evidence="2" type="ORF">PZA18_10870</name>
</gene>
<dbReference type="Pfam" id="PF09361">
    <property type="entry name" value="Phasin_2"/>
    <property type="match status" value="1"/>
</dbReference>
<evidence type="ECO:0000313" key="2">
    <source>
        <dbReference type="EMBL" id="MDK2124552.1"/>
    </source>
</evidence>
<protein>
    <submittedName>
        <fullName evidence="2">Phasin family protein</fullName>
    </submittedName>
</protein>
<dbReference type="InterPro" id="IPR010127">
    <property type="entry name" value="Phasin_subfam-1"/>
</dbReference>
<reference evidence="2" key="1">
    <citation type="submission" date="2023-03" db="EMBL/GenBank/DDBJ databases">
        <title>Chitinimonas shenzhenensis gen. nov., sp. nov., a novel member of family Burkholderiaceae isolated from activated sludge collected in Shen Zhen, China.</title>
        <authorList>
            <person name="Wang X."/>
        </authorList>
    </citation>
    <scope>NUCLEOTIDE SEQUENCE</scope>
    <source>
        <strain evidence="2">DQS-5</strain>
    </source>
</reference>
<organism evidence="2 3">
    <name type="scientific">Parachitinimonas caeni</name>
    <dbReference type="NCBI Taxonomy" id="3031301"/>
    <lineage>
        <taxon>Bacteria</taxon>
        <taxon>Pseudomonadati</taxon>
        <taxon>Pseudomonadota</taxon>
        <taxon>Betaproteobacteria</taxon>
        <taxon>Neisseriales</taxon>
        <taxon>Chitinibacteraceae</taxon>
        <taxon>Parachitinimonas</taxon>
    </lineage>
</organism>
<sequence length="183" mass="19209">MVSMNTHPLSDLASENLETVLRFSKITLDSAERLAKLQFEVAKQSIEESTKIAGALASVKDVQDAMALRTKLSESAVETTLGFSRNVYELASQTQSEISKLFEERITEFNKSIVSGMDKVVKSAPAGADVAVAAMKSTVAATAAAVDSMTKAAKQVADFADASVKAATTATADAVKSAAGTKR</sequence>
<dbReference type="InterPro" id="IPR018968">
    <property type="entry name" value="Phasin"/>
</dbReference>
<dbReference type="Proteomes" id="UP001172778">
    <property type="component" value="Unassembled WGS sequence"/>
</dbReference>
<feature type="domain" description="Phasin" evidence="1">
    <location>
        <begin position="10"/>
        <end position="106"/>
    </location>
</feature>
<accession>A0ABT7DWW3</accession>
<dbReference type="EMBL" id="JARRAF010000010">
    <property type="protein sequence ID" value="MDK2124552.1"/>
    <property type="molecule type" value="Genomic_DNA"/>
</dbReference>
<name>A0ABT7DWW3_9NEIS</name>
<comment type="caution">
    <text evidence="2">The sequence shown here is derived from an EMBL/GenBank/DDBJ whole genome shotgun (WGS) entry which is preliminary data.</text>
</comment>
<evidence type="ECO:0000259" key="1">
    <source>
        <dbReference type="Pfam" id="PF09361"/>
    </source>
</evidence>